<gene>
    <name evidence="2" type="ORF">CJF38_07975</name>
</gene>
<dbReference type="RefSeq" id="WP_052892960.1">
    <property type="nucleotide sequence ID" value="NZ_CP062158.2"/>
</dbReference>
<accession>A0ABX4GP16</accession>
<feature type="transmembrane region" description="Helical" evidence="1">
    <location>
        <begin position="29"/>
        <end position="49"/>
    </location>
</feature>
<keyword evidence="3" id="KW-1185">Reference proteome</keyword>
<name>A0ABX4GP16_9PSED</name>
<evidence type="ECO:0000313" key="3">
    <source>
        <dbReference type="Proteomes" id="UP000216897"/>
    </source>
</evidence>
<sequence>MDGVAGRAELAEQRLSQTAAAFSWQWGPLWAGTAALLLAVVLGIVLLVVPSPDQIAALRAEVVNLEARGGKATLTVCGDKKRLCAEIDTRAPEYGERGQFRILKGY</sequence>
<evidence type="ECO:0000313" key="2">
    <source>
        <dbReference type="EMBL" id="OZY55811.1"/>
    </source>
</evidence>
<evidence type="ECO:0000256" key="1">
    <source>
        <dbReference type="SAM" id="Phobius"/>
    </source>
</evidence>
<keyword evidence="1" id="KW-0812">Transmembrane</keyword>
<keyword evidence="1" id="KW-1133">Transmembrane helix</keyword>
<comment type="caution">
    <text evidence="2">The sequence shown here is derived from an EMBL/GenBank/DDBJ whole genome shotgun (WGS) entry which is preliminary data.</text>
</comment>
<proteinExistence type="predicted"/>
<dbReference type="GeneID" id="61881195"/>
<dbReference type="Proteomes" id="UP000216897">
    <property type="component" value="Unassembled WGS sequence"/>
</dbReference>
<protein>
    <submittedName>
        <fullName evidence="2">Uncharacterized protein</fullName>
    </submittedName>
</protein>
<dbReference type="EMBL" id="NQKG01000005">
    <property type="protein sequence ID" value="OZY55811.1"/>
    <property type="molecule type" value="Genomic_DNA"/>
</dbReference>
<organism evidence="2 3">
    <name type="scientific">Pseudomonas lundensis</name>
    <dbReference type="NCBI Taxonomy" id="86185"/>
    <lineage>
        <taxon>Bacteria</taxon>
        <taxon>Pseudomonadati</taxon>
        <taxon>Pseudomonadota</taxon>
        <taxon>Gammaproteobacteria</taxon>
        <taxon>Pseudomonadales</taxon>
        <taxon>Pseudomonadaceae</taxon>
        <taxon>Pseudomonas</taxon>
    </lineage>
</organism>
<keyword evidence="1" id="KW-0472">Membrane</keyword>
<reference evidence="2 3" key="1">
    <citation type="submission" date="2017-08" db="EMBL/GenBank/DDBJ databases">
        <title>Genomic and metabolic characterisation of spoilage-associated Pseudomonas species.</title>
        <authorList>
            <person name="Stanborough T."/>
            <person name="Fegan N."/>
            <person name="Powell S.M."/>
            <person name="Singh T."/>
            <person name="Tamplin M.L."/>
            <person name="Chandry P.S."/>
        </authorList>
    </citation>
    <scope>NUCLEOTIDE SEQUENCE [LARGE SCALE GENOMIC DNA]</scope>
    <source>
        <strain evidence="2 3">L1814</strain>
    </source>
</reference>